<sequence>MPKYINRLLKLPVTYLYVVMIIAYVIIDVLCNLVLIDVLKLASVSNEVVRGQGILKIFLYAIILGPFFETLLFQFIPIKLLSTYTFFKQRKLLMALISALTFALTHMYSLYYFILSFLMGIVFVFFFFITEFKKKGTGLWHTIFLHAIINLMVFLNKYFI</sequence>
<organism evidence="3 4">
    <name type="scientific">Sphingobacterium paramultivorum</name>
    <dbReference type="NCBI Taxonomy" id="2886510"/>
    <lineage>
        <taxon>Bacteria</taxon>
        <taxon>Pseudomonadati</taxon>
        <taxon>Bacteroidota</taxon>
        <taxon>Sphingobacteriia</taxon>
        <taxon>Sphingobacteriales</taxon>
        <taxon>Sphingobacteriaceae</taxon>
        <taxon>Sphingobacterium</taxon>
    </lineage>
</organism>
<accession>A0A7G5E431</accession>
<keyword evidence="3" id="KW-0482">Metalloprotease</keyword>
<dbReference type="Proteomes" id="UP000515450">
    <property type="component" value="Chromosome"/>
</dbReference>
<dbReference type="AlphaFoldDB" id="A0A7G5E431"/>
<dbReference type="GO" id="GO:0006508">
    <property type="term" value="P:proteolysis"/>
    <property type="evidence" value="ECO:0007669"/>
    <property type="project" value="UniProtKB-KW"/>
</dbReference>
<dbReference type="EMBL" id="CP058555">
    <property type="protein sequence ID" value="QMV68756.1"/>
    <property type="molecule type" value="Genomic_DNA"/>
</dbReference>
<evidence type="ECO:0000259" key="2">
    <source>
        <dbReference type="Pfam" id="PF02517"/>
    </source>
</evidence>
<dbReference type="Pfam" id="PF02517">
    <property type="entry name" value="Rce1-like"/>
    <property type="match status" value="1"/>
</dbReference>
<name>A0A7G5E431_9SPHI</name>
<feature type="transmembrane region" description="Helical" evidence="1">
    <location>
        <begin position="139"/>
        <end position="159"/>
    </location>
</feature>
<evidence type="ECO:0000256" key="1">
    <source>
        <dbReference type="SAM" id="Phobius"/>
    </source>
</evidence>
<dbReference type="GO" id="GO:0008237">
    <property type="term" value="F:metallopeptidase activity"/>
    <property type="evidence" value="ECO:0007669"/>
    <property type="project" value="UniProtKB-KW"/>
</dbReference>
<dbReference type="GO" id="GO:0080120">
    <property type="term" value="P:CAAX-box protein maturation"/>
    <property type="evidence" value="ECO:0007669"/>
    <property type="project" value="UniProtKB-ARBA"/>
</dbReference>
<dbReference type="InterPro" id="IPR003675">
    <property type="entry name" value="Rce1/LyrA-like_dom"/>
</dbReference>
<keyword evidence="1" id="KW-0472">Membrane</keyword>
<dbReference type="RefSeq" id="WP_182329698.1">
    <property type="nucleotide sequence ID" value="NZ_CP058555.1"/>
</dbReference>
<protein>
    <submittedName>
        <fullName evidence="3">CPBP family intramembrane metalloprotease</fullName>
    </submittedName>
</protein>
<keyword evidence="4" id="KW-1185">Reference proteome</keyword>
<proteinExistence type="predicted"/>
<evidence type="ECO:0000313" key="4">
    <source>
        <dbReference type="Proteomes" id="UP000515450"/>
    </source>
</evidence>
<reference evidence="3 4" key="1">
    <citation type="journal article" date="2020" name="G3 (Bethesda)">
        <title>CeMbio - The Caenorhabditis elegans Microbiome Resource.</title>
        <authorList>
            <person name="Dirksen P."/>
            <person name="Assie A."/>
            <person name="Zimmermann J."/>
            <person name="Zhang F."/>
            <person name="Tietje A.M."/>
            <person name="Marsh S.A."/>
            <person name="Felix M.A."/>
            <person name="Shapira M."/>
            <person name="Kaleta C."/>
            <person name="Schulenburg H."/>
            <person name="Samuel B."/>
        </authorList>
    </citation>
    <scope>NUCLEOTIDE SEQUENCE [LARGE SCALE GENOMIC DNA]</scope>
    <source>
        <strain evidence="3 4">BIGb0170</strain>
    </source>
</reference>
<gene>
    <name evidence="3" type="ORF">HS960_14320</name>
</gene>
<keyword evidence="3" id="KW-0645">Protease</keyword>
<evidence type="ECO:0000313" key="3">
    <source>
        <dbReference type="EMBL" id="QMV68756.1"/>
    </source>
</evidence>
<keyword evidence="1" id="KW-1133">Transmembrane helix</keyword>
<feature type="transmembrane region" description="Helical" evidence="1">
    <location>
        <begin position="12"/>
        <end position="37"/>
    </location>
</feature>
<keyword evidence="1" id="KW-0812">Transmembrane</keyword>
<feature type="transmembrane region" description="Helical" evidence="1">
    <location>
        <begin position="57"/>
        <end position="80"/>
    </location>
</feature>
<feature type="domain" description="CAAX prenyl protease 2/Lysostaphin resistance protein A-like" evidence="2">
    <location>
        <begin position="55"/>
        <end position="152"/>
    </location>
</feature>
<keyword evidence="3" id="KW-0378">Hydrolase</keyword>
<dbReference type="GO" id="GO:0004175">
    <property type="term" value="F:endopeptidase activity"/>
    <property type="evidence" value="ECO:0007669"/>
    <property type="project" value="UniProtKB-ARBA"/>
</dbReference>
<feature type="transmembrane region" description="Helical" evidence="1">
    <location>
        <begin position="114"/>
        <end position="132"/>
    </location>
</feature>